<protein>
    <submittedName>
        <fullName evidence="1">Uncharacterized protein</fullName>
    </submittedName>
</protein>
<gene>
    <name evidence="1" type="ORF">TTHERM_00734030</name>
</gene>
<keyword evidence="2" id="KW-1185">Reference proteome</keyword>
<dbReference type="AlphaFoldDB" id="Q231Z4"/>
<evidence type="ECO:0000313" key="1">
    <source>
        <dbReference type="EMBL" id="EAR91306.2"/>
    </source>
</evidence>
<evidence type="ECO:0000313" key="2">
    <source>
        <dbReference type="Proteomes" id="UP000009168"/>
    </source>
</evidence>
<dbReference type="Proteomes" id="UP000009168">
    <property type="component" value="Unassembled WGS sequence"/>
</dbReference>
<dbReference type="GeneID" id="7834161"/>
<dbReference type="InParanoid" id="Q231Z4"/>
<dbReference type="HOGENOM" id="CLU_2089699_0_0_1"/>
<organism evidence="1 2">
    <name type="scientific">Tetrahymena thermophila (strain SB210)</name>
    <dbReference type="NCBI Taxonomy" id="312017"/>
    <lineage>
        <taxon>Eukaryota</taxon>
        <taxon>Sar</taxon>
        <taxon>Alveolata</taxon>
        <taxon>Ciliophora</taxon>
        <taxon>Intramacronucleata</taxon>
        <taxon>Oligohymenophorea</taxon>
        <taxon>Hymenostomatida</taxon>
        <taxon>Tetrahymenina</taxon>
        <taxon>Tetrahymenidae</taxon>
        <taxon>Tetrahymena</taxon>
    </lineage>
</organism>
<accession>Q231Z4</accession>
<sequence length="117" mass="14128">MLLTIISDHYPDMNNNYQDFFLISYNQSYITCHWKYSLQIYFVNESLQFYRCMVENPIYPRRLRNKLKRSISYVGTYSMMLKLNPCPEDKENGYGKEMAQNLEELEKIAQELDRSIQ</sequence>
<dbReference type="RefSeq" id="XP_001011551.2">
    <property type="nucleotide sequence ID" value="XM_001011551.2"/>
</dbReference>
<proteinExistence type="predicted"/>
<dbReference type="KEGG" id="tet:TTHERM_00734030"/>
<name>Q231Z4_TETTS</name>
<reference evidence="2" key="1">
    <citation type="journal article" date="2006" name="PLoS Biol.">
        <title>Macronuclear genome sequence of the ciliate Tetrahymena thermophila, a model eukaryote.</title>
        <authorList>
            <person name="Eisen J.A."/>
            <person name="Coyne R.S."/>
            <person name="Wu M."/>
            <person name="Wu D."/>
            <person name="Thiagarajan M."/>
            <person name="Wortman J.R."/>
            <person name="Badger J.H."/>
            <person name="Ren Q."/>
            <person name="Amedeo P."/>
            <person name="Jones K.M."/>
            <person name="Tallon L.J."/>
            <person name="Delcher A.L."/>
            <person name="Salzberg S.L."/>
            <person name="Silva J.C."/>
            <person name="Haas B.J."/>
            <person name="Majoros W.H."/>
            <person name="Farzad M."/>
            <person name="Carlton J.M."/>
            <person name="Smith R.K. Jr."/>
            <person name="Garg J."/>
            <person name="Pearlman R.E."/>
            <person name="Karrer K.M."/>
            <person name="Sun L."/>
            <person name="Manning G."/>
            <person name="Elde N.C."/>
            <person name="Turkewitz A.P."/>
            <person name="Asai D.J."/>
            <person name="Wilkes D.E."/>
            <person name="Wang Y."/>
            <person name="Cai H."/>
            <person name="Collins K."/>
            <person name="Stewart B.A."/>
            <person name="Lee S.R."/>
            <person name="Wilamowska K."/>
            <person name="Weinberg Z."/>
            <person name="Ruzzo W.L."/>
            <person name="Wloga D."/>
            <person name="Gaertig J."/>
            <person name="Frankel J."/>
            <person name="Tsao C.-C."/>
            <person name="Gorovsky M.A."/>
            <person name="Keeling P.J."/>
            <person name="Waller R.F."/>
            <person name="Patron N.J."/>
            <person name="Cherry J.M."/>
            <person name="Stover N.A."/>
            <person name="Krieger C.J."/>
            <person name="del Toro C."/>
            <person name="Ryder H.F."/>
            <person name="Williamson S.C."/>
            <person name="Barbeau R.A."/>
            <person name="Hamilton E.P."/>
            <person name="Orias E."/>
        </authorList>
    </citation>
    <scope>NUCLEOTIDE SEQUENCE [LARGE SCALE GENOMIC DNA]</scope>
    <source>
        <strain evidence="2">SB210</strain>
    </source>
</reference>
<dbReference type="EMBL" id="GG662786">
    <property type="protein sequence ID" value="EAR91306.2"/>
    <property type="molecule type" value="Genomic_DNA"/>
</dbReference>